<dbReference type="PANTHER" id="PTHR24006">
    <property type="entry name" value="UBIQUITIN CARBOXYL-TERMINAL HYDROLASE"/>
    <property type="match status" value="1"/>
</dbReference>
<feature type="compositionally biased region" description="Polar residues" evidence="8">
    <location>
        <begin position="176"/>
        <end position="188"/>
    </location>
</feature>
<evidence type="ECO:0000256" key="1">
    <source>
        <dbReference type="ARBA" id="ARBA00000707"/>
    </source>
</evidence>
<comment type="similarity">
    <text evidence="2">Belongs to the peptidase C19 family.</text>
</comment>
<feature type="compositionally biased region" description="Polar residues" evidence="8">
    <location>
        <begin position="749"/>
        <end position="766"/>
    </location>
</feature>
<feature type="region of interest" description="Disordered" evidence="8">
    <location>
        <begin position="72"/>
        <end position="91"/>
    </location>
</feature>
<dbReference type="InterPro" id="IPR001394">
    <property type="entry name" value="Peptidase_C19_UCH"/>
</dbReference>
<feature type="compositionally biased region" description="Basic and acidic residues" evidence="8">
    <location>
        <begin position="391"/>
        <end position="409"/>
    </location>
</feature>
<dbReference type="PROSITE" id="PS50235">
    <property type="entry name" value="USP_3"/>
    <property type="match status" value="1"/>
</dbReference>
<dbReference type="PROSITE" id="PS00972">
    <property type="entry name" value="USP_1"/>
    <property type="match status" value="1"/>
</dbReference>
<protein>
    <recommendedName>
        <fullName evidence="3">ubiquitinyl hydrolase 1</fullName>
        <ecNumber evidence="3">3.4.19.12</ecNumber>
    </recommendedName>
</protein>
<feature type="region of interest" description="Disordered" evidence="8">
    <location>
        <begin position="809"/>
        <end position="836"/>
    </location>
</feature>
<dbReference type="STRING" id="765257.A0A0D0A845"/>
<keyword evidence="11" id="KW-1185">Reference proteome</keyword>
<feature type="compositionally biased region" description="Polar residues" evidence="8">
    <location>
        <begin position="297"/>
        <end position="314"/>
    </location>
</feature>
<accession>A0A0D0A845</accession>
<dbReference type="GO" id="GO:0005634">
    <property type="term" value="C:nucleus"/>
    <property type="evidence" value="ECO:0007669"/>
    <property type="project" value="TreeGrafter"/>
</dbReference>
<evidence type="ECO:0000256" key="3">
    <source>
        <dbReference type="ARBA" id="ARBA00012759"/>
    </source>
</evidence>
<evidence type="ECO:0000256" key="2">
    <source>
        <dbReference type="ARBA" id="ARBA00009085"/>
    </source>
</evidence>
<name>A0A0D0A845_9AGAM</name>
<keyword evidence="6" id="KW-0378">Hydrolase</keyword>
<dbReference type="GO" id="GO:0005829">
    <property type="term" value="C:cytosol"/>
    <property type="evidence" value="ECO:0007669"/>
    <property type="project" value="TreeGrafter"/>
</dbReference>
<feature type="compositionally biased region" description="Polar residues" evidence="8">
    <location>
        <begin position="821"/>
        <end position="830"/>
    </location>
</feature>
<dbReference type="PROSITE" id="PS00973">
    <property type="entry name" value="USP_2"/>
    <property type="match status" value="1"/>
</dbReference>
<feature type="compositionally biased region" description="Polar residues" evidence="8">
    <location>
        <begin position="461"/>
        <end position="470"/>
    </location>
</feature>
<dbReference type="PANTHER" id="PTHR24006:SF888">
    <property type="entry name" value="UBIQUITIN CARBOXYL-TERMINAL HYDROLASE 30"/>
    <property type="match status" value="1"/>
</dbReference>
<evidence type="ECO:0000256" key="5">
    <source>
        <dbReference type="ARBA" id="ARBA00022786"/>
    </source>
</evidence>
<dbReference type="GO" id="GO:0016579">
    <property type="term" value="P:protein deubiquitination"/>
    <property type="evidence" value="ECO:0007669"/>
    <property type="project" value="InterPro"/>
</dbReference>
<evidence type="ECO:0000256" key="7">
    <source>
        <dbReference type="ARBA" id="ARBA00022807"/>
    </source>
</evidence>
<evidence type="ECO:0000259" key="9">
    <source>
        <dbReference type="PROSITE" id="PS50235"/>
    </source>
</evidence>
<feature type="region of interest" description="Disordered" evidence="8">
    <location>
        <begin position="383"/>
        <end position="409"/>
    </location>
</feature>
<feature type="region of interest" description="Disordered" evidence="8">
    <location>
        <begin position="620"/>
        <end position="673"/>
    </location>
</feature>
<feature type="compositionally biased region" description="Basic and acidic residues" evidence="8">
    <location>
        <begin position="426"/>
        <end position="440"/>
    </location>
</feature>
<organism evidence="10 11">
    <name type="scientific">Pisolithus microcarpus 441</name>
    <dbReference type="NCBI Taxonomy" id="765257"/>
    <lineage>
        <taxon>Eukaryota</taxon>
        <taxon>Fungi</taxon>
        <taxon>Dikarya</taxon>
        <taxon>Basidiomycota</taxon>
        <taxon>Agaricomycotina</taxon>
        <taxon>Agaricomycetes</taxon>
        <taxon>Agaricomycetidae</taxon>
        <taxon>Boletales</taxon>
        <taxon>Sclerodermatineae</taxon>
        <taxon>Pisolithaceae</taxon>
        <taxon>Pisolithus</taxon>
    </lineage>
</organism>
<dbReference type="Proteomes" id="UP000054018">
    <property type="component" value="Unassembled WGS sequence"/>
</dbReference>
<dbReference type="InterPro" id="IPR028889">
    <property type="entry name" value="USP"/>
</dbReference>
<dbReference type="OrthoDB" id="420187at2759"/>
<keyword evidence="5" id="KW-0833">Ubl conjugation pathway</keyword>
<dbReference type="HOGENOM" id="CLU_003952_0_0_1"/>
<evidence type="ECO:0000256" key="8">
    <source>
        <dbReference type="SAM" id="MobiDB-lite"/>
    </source>
</evidence>
<evidence type="ECO:0000256" key="6">
    <source>
        <dbReference type="ARBA" id="ARBA00022801"/>
    </source>
</evidence>
<reference evidence="10 11" key="1">
    <citation type="submission" date="2014-04" db="EMBL/GenBank/DDBJ databases">
        <authorList>
            <consortium name="DOE Joint Genome Institute"/>
            <person name="Kuo A."/>
            <person name="Kohler A."/>
            <person name="Costa M.D."/>
            <person name="Nagy L.G."/>
            <person name="Floudas D."/>
            <person name="Copeland A."/>
            <person name="Barry K.W."/>
            <person name="Cichocki N."/>
            <person name="Veneault-Fourrey C."/>
            <person name="LaButti K."/>
            <person name="Lindquist E.A."/>
            <person name="Lipzen A."/>
            <person name="Lundell T."/>
            <person name="Morin E."/>
            <person name="Murat C."/>
            <person name="Sun H."/>
            <person name="Tunlid A."/>
            <person name="Henrissat B."/>
            <person name="Grigoriev I.V."/>
            <person name="Hibbett D.S."/>
            <person name="Martin F."/>
            <person name="Nordberg H.P."/>
            <person name="Cantor M.N."/>
            <person name="Hua S.X."/>
        </authorList>
    </citation>
    <scope>NUCLEOTIDE SEQUENCE [LARGE SCALE GENOMIC DNA]</scope>
    <source>
        <strain evidence="10 11">441</strain>
    </source>
</reference>
<evidence type="ECO:0000256" key="4">
    <source>
        <dbReference type="ARBA" id="ARBA00022670"/>
    </source>
</evidence>
<dbReference type="Gene3D" id="3.90.70.10">
    <property type="entry name" value="Cysteine proteinases"/>
    <property type="match status" value="2"/>
</dbReference>
<comment type="catalytic activity">
    <reaction evidence="1">
        <text>Thiol-dependent hydrolysis of ester, thioester, amide, peptide and isopeptide bonds formed by the C-terminal Gly of ubiquitin (a 76-residue protein attached to proteins as an intracellular targeting signal).</text>
        <dbReference type="EC" id="3.4.19.12"/>
    </reaction>
</comment>
<gene>
    <name evidence="10" type="ORF">PISMIDRAFT_673902</name>
</gene>
<proteinExistence type="inferred from homology"/>
<feature type="compositionally biased region" description="Basic and acidic residues" evidence="8">
    <location>
        <begin position="663"/>
        <end position="672"/>
    </location>
</feature>
<sequence length="1008" mass="112346">MPRQKNLTTQELYRARKAREEKEGNALLPPGLVNQGNTCFMNSVLQGLIATQYLEQLATFKPIPLVVQSTTDTPVASHRSPELTNGHGVGGEFELPRTDGLAIGDTFIDLMLQAWSMQHDRDRNSLSPRELLTVLGQKYDQYLDFRQQDAHEFLRQLLDSMRMEEVDIIKRKSRTRSTQNLGPPTQCNVEGAPSEFPDRLSSVHSRANNTSQIDEPQQQANGKPISFVDMLFGGKLASILVCQTCKHVSHTYEDFNDLSLSIKAEDYMRERKRDKIKQLAKKLRNMSGSALAATPPIQRSSSVPATPVQDSLDSPESPRRRSIDLAEVKVQVQPTTEEKQDGVDADTLVIPVIPDLPAAVAGTPNSEAIELVPVTEPSAAIPLQEPAAVHVSDEASKVSGREKRNRDDSWVKLSRRISATVGLSRSSRESSRSQREEKRAKNSSPPKSNHKAIEEPVVPTQEDTNLSGFPNANMERGPTPTSMFLVNEKLQVQLAGMKRSLSANQKYSRRLPESRFPITSPSPKRHKQRPPKPSAEEAAYLRDVLADIHPQNITRPFSFFRQSKEQIVANSGVLQGTLLKFGQLGGIEECLRLFTSVEVLDGENMVRCRRCWKIANGVYKPSSSRSTQGSDSCMDSDDDDASQIVHPQFHSPPTHDPIPSKNQDTRIDDTSRMDTNTTLPAFAEKAPKPLPPVLQLNDYVSFDDTQFENSRHSQEDVLIPSIPTAVPQSPHSVATARPSSSRRSSSSSFVTQFSPETASSKGTSLSAPFDRHRRERDRISDSATESDGVSEDSDMVYVYSDISSAASPVFSRNESQEHLESTSQPPCETPSKTKTDTCEVPRSKQVLMQPAYKRYLIATPPPILVIHLKRFHQSSKAPVASFASGFKKLDDYISFPEYLDLAPYLAPKREDYFVTKVALGRGRAKRMGHCMYRLYAVVVHIGNMLGGHYVAYVALPPSTSQSGHSDKEQQPSDRTPRDWAYISDTVVRLVSFEEVMKTKAYICMYERI</sequence>
<keyword evidence="7" id="KW-0788">Thiol protease</keyword>
<evidence type="ECO:0000313" key="11">
    <source>
        <dbReference type="Proteomes" id="UP000054018"/>
    </source>
</evidence>
<feature type="region of interest" description="Disordered" evidence="8">
    <location>
        <begin position="721"/>
        <end position="790"/>
    </location>
</feature>
<feature type="compositionally biased region" description="Low complexity" evidence="8">
    <location>
        <begin position="739"/>
        <end position="748"/>
    </location>
</feature>
<dbReference type="InterPro" id="IPR018200">
    <property type="entry name" value="USP_CS"/>
</dbReference>
<dbReference type="SUPFAM" id="SSF54001">
    <property type="entry name" value="Cysteine proteinases"/>
    <property type="match status" value="1"/>
</dbReference>
<dbReference type="AlphaFoldDB" id="A0A0D0A845"/>
<feature type="region of interest" description="Disordered" evidence="8">
    <location>
        <begin position="505"/>
        <end position="535"/>
    </location>
</feature>
<evidence type="ECO:0000313" key="10">
    <source>
        <dbReference type="EMBL" id="KIK28223.1"/>
    </source>
</evidence>
<feature type="domain" description="USP" evidence="9">
    <location>
        <begin position="30"/>
        <end position="1008"/>
    </location>
</feature>
<dbReference type="InterPro" id="IPR038765">
    <property type="entry name" value="Papain-like_cys_pep_sf"/>
</dbReference>
<dbReference type="Pfam" id="PF00443">
    <property type="entry name" value="UCH"/>
    <property type="match status" value="1"/>
</dbReference>
<feature type="region of interest" description="Disordered" evidence="8">
    <location>
        <begin position="287"/>
        <end position="320"/>
    </location>
</feature>
<reference evidence="11" key="2">
    <citation type="submission" date="2015-01" db="EMBL/GenBank/DDBJ databases">
        <title>Evolutionary Origins and Diversification of the Mycorrhizal Mutualists.</title>
        <authorList>
            <consortium name="DOE Joint Genome Institute"/>
            <consortium name="Mycorrhizal Genomics Consortium"/>
            <person name="Kohler A."/>
            <person name="Kuo A."/>
            <person name="Nagy L.G."/>
            <person name="Floudas D."/>
            <person name="Copeland A."/>
            <person name="Barry K.W."/>
            <person name="Cichocki N."/>
            <person name="Veneault-Fourrey C."/>
            <person name="LaButti K."/>
            <person name="Lindquist E.A."/>
            <person name="Lipzen A."/>
            <person name="Lundell T."/>
            <person name="Morin E."/>
            <person name="Murat C."/>
            <person name="Riley R."/>
            <person name="Ohm R."/>
            <person name="Sun H."/>
            <person name="Tunlid A."/>
            <person name="Henrissat B."/>
            <person name="Grigoriev I.V."/>
            <person name="Hibbett D.S."/>
            <person name="Martin F."/>
        </authorList>
    </citation>
    <scope>NUCLEOTIDE SEQUENCE [LARGE SCALE GENOMIC DNA]</scope>
    <source>
        <strain evidence="11">441</strain>
    </source>
</reference>
<keyword evidence="4" id="KW-0645">Protease</keyword>
<dbReference type="EMBL" id="KN833693">
    <property type="protein sequence ID" value="KIK28223.1"/>
    <property type="molecule type" value="Genomic_DNA"/>
</dbReference>
<feature type="compositionally biased region" description="Basic and acidic residues" evidence="8">
    <location>
        <begin position="769"/>
        <end position="780"/>
    </location>
</feature>
<dbReference type="EC" id="3.4.19.12" evidence="3"/>
<feature type="compositionally biased region" description="Polar residues" evidence="8">
    <location>
        <begin position="202"/>
        <end position="220"/>
    </location>
</feature>
<dbReference type="GO" id="GO:0004843">
    <property type="term" value="F:cysteine-type deubiquitinase activity"/>
    <property type="evidence" value="ECO:0007669"/>
    <property type="project" value="UniProtKB-EC"/>
</dbReference>
<dbReference type="GO" id="GO:0006508">
    <property type="term" value="P:proteolysis"/>
    <property type="evidence" value="ECO:0007669"/>
    <property type="project" value="UniProtKB-KW"/>
</dbReference>
<dbReference type="InterPro" id="IPR050164">
    <property type="entry name" value="Peptidase_C19"/>
</dbReference>
<feature type="region of interest" description="Disordered" evidence="8">
    <location>
        <begin position="421"/>
        <end position="481"/>
    </location>
</feature>
<feature type="region of interest" description="Disordered" evidence="8">
    <location>
        <begin position="170"/>
        <end position="220"/>
    </location>
</feature>